<dbReference type="CDD" id="cd02440">
    <property type="entry name" value="AdoMet_MTases"/>
    <property type="match status" value="1"/>
</dbReference>
<dbReference type="PANTHER" id="PTHR13090:SF1">
    <property type="entry name" value="ARGININE-HYDROXYLASE NDUFAF5, MITOCHONDRIAL"/>
    <property type="match status" value="1"/>
</dbReference>
<proteinExistence type="inferred from homology"/>
<keyword evidence="7" id="KW-0093">Biotin biosynthesis</keyword>
<feature type="domain" description="Methyltransferase type 11" evidence="8">
    <location>
        <begin position="56"/>
        <end position="152"/>
    </location>
</feature>
<dbReference type="UniPathway" id="UPA00078"/>
<dbReference type="GO" id="GO:0008757">
    <property type="term" value="F:S-adenosylmethionine-dependent methyltransferase activity"/>
    <property type="evidence" value="ECO:0007669"/>
    <property type="project" value="InterPro"/>
</dbReference>
<dbReference type="InterPro" id="IPR050602">
    <property type="entry name" value="Malonyl-ACP_OMT"/>
</dbReference>
<dbReference type="AlphaFoldDB" id="A0A3B1B1D8"/>
<comment type="pathway">
    <text evidence="2">Cofactor biosynthesis; biotin biosynthesis.</text>
</comment>
<evidence type="ECO:0000313" key="9">
    <source>
        <dbReference type="EMBL" id="VAX05268.1"/>
    </source>
</evidence>
<organism evidence="9">
    <name type="scientific">hydrothermal vent metagenome</name>
    <dbReference type="NCBI Taxonomy" id="652676"/>
    <lineage>
        <taxon>unclassified sequences</taxon>
        <taxon>metagenomes</taxon>
        <taxon>ecological metagenomes</taxon>
    </lineage>
</organism>
<gene>
    <name evidence="9" type="ORF">MNBD_GAMMA26-676</name>
</gene>
<evidence type="ECO:0000256" key="5">
    <source>
        <dbReference type="ARBA" id="ARBA00022679"/>
    </source>
</evidence>
<name>A0A3B1B1D8_9ZZZZ</name>
<protein>
    <recommendedName>
        <fullName evidence="3">malonyl-[acyl-carrier protein] O-methyltransferase</fullName>
        <ecNumber evidence="3">2.1.1.197</ecNumber>
    </recommendedName>
</protein>
<dbReference type="GO" id="GO:0032259">
    <property type="term" value="P:methylation"/>
    <property type="evidence" value="ECO:0007669"/>
    <property type="project" value="UniProtKB-KW"/>
</dbReference>
<dbReference type="Gene3D" id="3.40.50.150">
    <property type="entry name" value="Vaccinia Virus protein VP39"/>
    <property type="match status" value="1"/>
</dbReference>
<dbReference type="InterPro" id="IPR011814">
    <property type="entry name" value="BioC"/>
</dbReference>
<evidence type="ECO:0000256" key="4">
    <source>
        <dbReference type="ARBA" id="ARBA00022603"/>
    </source>
</evidence>
<comment type="catalytic activity">
    <reaction evidence="1">
        <text>malonyl-[ACP] + S-adenosyl-L-methionine = malonyl-[ACP] methyl ester + S-adenosyl-L-homocysteine</text>
        <dbReference type="Rhea" id="RHEA:17105"/>
        <dbReference type="Rhea" id="RHEA-COMP:9623"/>
        <dbReference type="Rhea" id="RHEA-COMP:9954"/>
        <dbReference type="ChEBI" id="CHEBI:57856"/>
        <dbReference type="ChEBI" id="CHEBI:59789"/>
        <dbReference type="ChEBI" id="CHEBI:78449"/>
        <dbReference type="ChEBI" id="CHEBI:78845"/>
        <dbReference type="EC" id="2.1.1.197"/>
    </reaction>
</comment>
<dbReference type="GO" id="GO:0010340">
    <property type="term" value="F:carboxyl-O-methyltransferase activity"/>
    <property type="evidence" value="ECO:0007669"/>
    <property type="project" value="InterPro"/>
</dbReference>
<dbReference type="HAMAP" id="MF_00835">
    <property type="entry name" value="BioC"/>
    <property type="match status" value="1"/>
</dbReference>
<dbReference type="PANTHER" id="PTHR13090">
    <property type="entry name" value="ARGININE-HYDROXYLASE NDUFAF5, MITOCHONDRIAL"/>
    <property type="match status" value="1"/>
</dbReference>
<sequence>MSKLNRLPQPFDKAQARASFERAASTYDAASVLQRQTGENMLERLELVKLQPEVILDIGCGTGVATAALAKRYKKSRIIALDFASAMLKQTRRHASWRRKPACVCGDAEQLPIADASVDLIFSNATIQWCNDLERTFAGFLRVLKPGGLIMFTTFGRDTLKELRLAWAATDGHSHVSPFPDLHDVGDALMRAGFADPVVDVDRLTLTYPDVRGLMQDLKQIGAHNVTNDRHRGLTGKGRMQAMIAAYEEFRCDGVLPASYEVVYGHAWMPEVQSGKTVEVSLDQLRQRL</sequence>
<evidence type="ECO:0000259" key="8">
    <source>
        <dbReference type="Pfam" id="PF08241"/>
    </source>
</evidence>
<dbReference type="InterPro" id="IPR013216">
    <property type="entry name" value="Methyltransf_11"/>
</dbReference>
<dbReference type="InterPro" id="IPR029063">
    <property type="entry name" value="SAM-dependent_MTases_sf"/>
</dbReference>
<dbReference type="GO" id="GO:0102130">
    <property type="term" value="F:malonyl-CoA methyltransferase activity"/>
    <property type="evidence" value="ECO:0007669"/>
    <property type="project" value="UniProtKB-EC"/>
</dbReference>
<evidence type="ECO:0000256" key="7">
    <source>
        <dbReference type="ARBA" id="ARBA00022756"/>
    </source>
</evidence>
<dbReference type="Pfam" id="PF08241">
    <property type="entry name" value="Methyltransf_11"/>
    <property type="match status" value="1"/>
</dbReference>
<evidence type="ECO:0000256" key="6">
    <source>
        <dbReference type="ARBA" id="ARBA00022691"/>
    </source>
</evidence>
<evidence type="ECO:0000256" key="2">
    <source>
        <dbReference type="ARBA" id="ARBA00004746"/>
    </source>
</evidence>
<evidence type="ECO:0000256" key="3">
    <source>
        <dbReference type="ARBA" id="ARBA00012327"/>
    </source>
</evidence>
<keyword evidence="4 9" id="KW-0489">Methyltransferase</keyword>
<dbReference type="EC" id="2.1.1.197" evidence="3"/>
<keyword evidence="5 9" id="KW-0808">Transferase</keyword>
<accession>A0A3B1B1D8</accession>
<reference evidence="9" key="1">
    <citation type="submission" date="2018-06" db="EMBL/GenBank/DDBJ databases">
        <authorList>
            <person name="Zhirakovskaya E."/>
        </authorList>
    </citation>
    <scope>NUCLEOTIDE SEQUENCE</scope>
</reference>
<dbReference type="EMBL" id="UOFX01000004">
    <property type="protein sequence ID" value="VAX05268.1"/>
    <property type="molecule type" value="Genomic_DNA"/>
</dbReference>
<dbReference type="SUPFAM" id="SSF53335">
    <property type="entry name" value="S-adenosyl-L-methionine-dependent methyltransferases"/>
    <property type="match status" value="1"/>
</dbReference>
<dbReference type="GO" id="GO:0009102">
    <property type="term" value="P:biotin biosynthetic process"/>
    <property type="evidence" value="ECO:0007669"/>
    <property type="project" value="UniProtKB-UniPathway"/>
</dbReference>
<evidence type="ECO:0000256" key="1">
    <source>
        <dbReference type="ARBA" id="ARBA00000852"/>
    </source>
</evidence>
<dbReference type="NCBIfam" id="TIGR02072">
    <property type="entry name" value="BioC"/>
    <property type="match status" value="1"/>
</dbReference>
<keyword evidence="6" id="KW-0949">S-adenosyl-L-methionine</keyword>